<accession>A0ABQ1UJC0</accession>
<comment type="caution">
    <text evidence="1">The sequence shown here is derived from an EMBL/GenBank/DDBJ whole genome shotgun (WGS) entry which is preliminary data.</text>
</comment>
<name>A0ABQ1UJC0_9BACT</name>
<proteinExistence type="predicted"/>
<organism evidence="1 2">
    <name type="scientific">Hymenobacter cavernae</name>
    <dbReference type="NCBI Taxonomy" id="2044852"/>
    <lineage>
        <taxon>Bacteria</taxon>
        <taxon>Pseudomonadati</taxon>
        <taxon>Bacteroidota</taxon>
        <taxon>Cytophagia</taxon>
        <taxon>Cytophagales</taxon>
        <taxon>Hymenobacteraceae</taxon>
        <taxon>Hymenobacter</taxon>
    </lineage>
</organism>
<protein>
    <submittedName>
        <fullName evidence="1">Uncharacterized protein</fullName>
    </submittedName>
</protein>
<gene>
    <name evidence="1" type="ORF">GCM10011383_33590</name>
</gene>
<dbReference type="RefSeq" id="WP_229755343.1">
    <property type="nucleotide sequence ID" value="NZ_BMHT01000006.1"/>
</dbReference>
<dbReference type="EMBL" id="BMHT01000006">
    <property type="protein sequence ID" value="GGF19291.1"/>
    <property type="molecule type" value="Genomic_DNA"/>
</dbReference>
<evidence type="ECO:0000313" key="1">
    <source>
        <dbReference type="EMBL" id="GGF19291.1"/>
    </source>
</evidence>
<dbReference type="Proteomes" id="UP000632273">
    <property type="component" value="Unassembled WGS sequence"/>
</dbReference>
<keyword evidence="2" id="KW-1185">Reference proteome</keyword>
<evidence type="ECO:0000313" key="2">
    <source>
        <dbReference type="Proteomes" id="UP000632273"/>
    </source>
</evidence>
<reference evidence="2" key="1">
    <citation type="journal article" date="2019" name="Int. J. Syst. Evol. Microbiol.">
        <title>The Global Catalogue of Microorganisms (GCM) 10K type strain sequencing project: providing services to taxonomists for standard genome sequencing and annotation.</title>
        <authorList>
            <consortium name="The Broad Institute Genomics Platform"/>
            <consortium name="The Broad Institute Genome Sequencing Center for Infectious Disease"/>
            <person name="Wu L."/>
            <person name="Ma J."/>
        </authorList>
    </citation>
    <scope>NUCLEOTIDE SEQUENCE [LARGE SCALE GENOMIC DNA]</scope>
    <source>
        <strain evidence="2">CGMCC 1.15197</strain>
    </source>
</reference>
<sequence length="199" mass="23294">MRQHPARHDLAFRSFPMPVPSTEFKKALKRLSDKEKETLLLRAVRRDAELYETLAFELLPDVTVEQVYAETSDRIHELFNVAVTGRLLNRSLTKALSKATKETARARRITKDKRLEVDLNLYTLRLIFDHYTGQFDSPYNGFYVGTARLTARTAQLVLTNLHEDLWLEYKSELDDFLTQLHNRSKSRNLRFELPRELAV</sequence>